<feature type="compositionally biased region" description="Low complexity" evidence="6">
    <location>
        <begin position="145"/>
        <end position="167"/>
    </location>
</feature>
<evidence type="ECO:0000256" key="6">
    <source>
        <dbReference type="SAM" id="MobiDB-lite"/>
    </source>
</evidence>
<sequence>MLQKACSALPPSPSHNHSNSLFRSFSQLTLVPPSHSSSTSSSRPLSYPYPSTHPNTPARRSFTSTSTHSQRPFGLQHSSTHSDYRNSAPPTYPQSYRLRDQTRPSFIRKHDRTDNRLPSQKPLVVSHSSERNSPVQTSHDSSNISPESSSPTPSLSSSLPSETLSRPTRLTTLLPRVPPLEFMKKVFLDVLEKSKTTPDVPKLAQISKGLIKKKERMHIINPHVAELGLTLTKSVPRYPPLPYQQEDTGDVLGHCWLQLMTQQYKSKPDDVDAVTKAFGNWLLREVHAKYNDSGRTLTLYQVLNKRLKVVSIARPGSQLPLPIASAWAVLRSQTGQLGPCGHKFTYPPEEDIKKYINDSVRSGKATAEPYSEAIQGLLSSSTHTTPLPQSIDDLDSLLARFVGKKDFAALVTLWTRFRELVKHSAENKDNSSETTPELLRDDLRDQILTRFLRVFLRTVRTYREETRRDLIEEVMAMTPRPLPRSIQCLLLAHRAQVDDLTAHIVQEGSSLNSLGPALNDEKPKDNSRTSALERLETIWKETLDNGGVRDIAMYMIYIRGLGRYGDLDKVQQTWNEFINDEQCKAIYHSENGDEAPWPPTAMLNHVISASLLIPKIGPLVGLNLFDQAAKHDSAIKCDIITINTVLRHHARMADIDSMTHLFDLASELSLKPDIVTYTTLMQGLLRAGRVDLASAALTAMHNQGVQPNERMCSLLIADLSKNGDSKGLEKAEQLLSAMKQNNLRVGVETWTALVSGYFNGGWEADGWDAVSRMETSGRRFNQVGYNMILRQAGLMDVQKNTWPLGGWRRGQESLQYKVFKKMVDDGVTPNNDTYVITLMSMLKMRRWAEADYVEEVMDRQKFSAEKGNLRGLLKMVRLRRFKGIMMERIPDSDYS</sequence>
<dbReference type="EMBL" id="SDIL01000013">
    <property type="protein sequence ID" value="RXK40952.1"/>
    <property type="molecule type" value="Genomic_DNA"/>
</dbReference>
<feature type="compositionally biased region" description="Low complexity" evidence="6">
    <location>
        <begin position="32"/>
        <end position="50"/>
    </location>
</feature>
<evidence type="ECO:0000256" key="5">
    <source>
        <dbReference type="PROSITE-ProRule" id="PRU00708"/>
    </source>
</evidence>
<evidence type="ECO:0000256" key="2">
    <source>
        <dbReference type="ARBA" id="ARBA00022737"/>
    </source>
</evidence>
<evidence type="ECO:0000256" key="1">
    <source>
        <dbReference type="ARBA" id="ARBA00006192"/>
    </source>
</evidence>
<proteinExistence type="inferred from homology"/>
<dbReference type="PROSITE" id="PS51375">
    <property type="entry name" value="PPR"/>
    <property type="match status" value="1"/>
</dbReference>
<feature type="repeat" description="PPR" evidence="5">
    <location>
        <begin position="673"/>
        <end position="707"/>
    </location>
</feature>
<dbReference type="STRING" id="5217.A0A4Q1BSS2"/>
<dbReference type="PANTHER" id="PTHR47447">
    <property type="entry name" value="OS03G0856100 PROTEIN"/>
    <property type="match status" value="1"/>
</dbReference>
<feature type="compositionally biased region" description="Polar residues" evidence="6">
    <location>
        <begin position="61"/>
        <end position="81"/>
    </location>
</feature>
<reference evidence="7 8" key="1">
    <citation type="submission" date="2016-06" db="EMBL/GenBank/DDBJ databases">
        <title>Evolution of pathogenesis and genome organization in the Tremellales.</title>
        <authorList>
            <person name="Cuomo C."/>
            <person name="Litvintseva A."/>
            <person name="Heitman J."/>
            <person name="Chen Y."/>
            <person name="Sun S."/>
            <person name="Springer D."/>
            <person name="Dromer F."/>
            <person name="Young S."/>
            <person name="Zeng Q."/>
            <person name="Chapman S."/>
            <person name="Gujja S."/>
            <person name="Saif S."/>
            <person name="Birren B."/>
        </authorList>
    </citation>
    <scope>NUCLEOTIDE SEQUENCE [LARGE SCALE GENOMIC DNA]</scope>
    <source>
        <strain evidence="7 8">ATCC 28783</strain>
    </source>
</reference>
<evidence type="ECO:0008006" key="9">
    <source>
        <dbReference type="Google" id="ProtNLM"/>
    </source>
</evidence>
<comment type="caution">
    <text evidence="7">The sequence shown here is derived from an EMBL/GenBank/DDBJ whole genome shotgun (WGS) entry which is preliminary data.</text>
</comment>
<dbReference type="NCBIfam" id="TIGR00756">
    <property type="entry name" value="PPR"/>
    <property type="match status" value="1"/>
</dbReference>
<dbReference type="Gene3D" id="1.25.40.10">
    <property type="entry name" value="Tetratricopeptide repeat domain"/>
    <property type="match status" value="2"/>
</dbReference>
<dbReference type="InterPro" id="IPR002885">
    <property type="entry name" value="PPR_rpt"/>
</dbReference>
<evidence type="ECO:0000256" key="4">
    <source>
        <dbReference type="ARBA" id="ARBA00044511"/>
    </source>
</evidence>
<comment type="function">
    <text evidence="3">Regulates mitochondrial small subunit maturation by controlling 15S rRNA 5'-end processing. Localizes to the 5' precursor of the 15S rRNA in a position that is subsequently occupied by mS47 in the mature yeast mtSSU. Uses structure and sequence-specific RNA recognition, binding to a single-stranded region of the precursor and specifically recognizing bases -6 to -1. The exchange of Ccm1 for mS47 is coupled to the irreversible removal of precursor rRNA that is accompanied by conformational changes of the mitoribosomal proteins uS5m and mS26. These conformational changes signal completion of 5'-end rRNA processing through protection of the mature 5'-end of the 15S rRNA and stabilization of mS47. The removal of the 5' precursor together with the dissociation of Ccm1 may be catalyzed by the 5'-3' exoribonuclease Pet127. Involved in the specific removal of group I introns in mitochondrial encoded transcripts.</text>
</comment>
<dbReference type="AlphaFoldDB" id="A0A4Q1BSS2"/>
<dbReference type="OrthoDB" id="185373at2759"/>
<gene>
    <name evidence="7" type="ORF">M231_01800</name>
</gene>
<keyword evidence="2" id="KW-0677">Repeat</keyword>
<dbReference type="Pfam" id="PF13041">
    <property type="entry name" value="PPR_2"/>
    <property type="match status" value="1"/>
</dbReference>
<name>A0A4Q1BSS2_TREME</name>
<comment type="subunit">
    <text evidence="4">Binds to mitochondrial small subunit 15S rRNA.</text>
</comment>
<evidence type="ECO:0000256" key="3">
    <source>
        <dbReference type="ARBA" id="ARBA00044493"/>
    </source>
</evidence>
<dbReference type="PANTHER" id="PTHR47447:SF17">
    <property type="entry name" value="OS12G0638900 PROTEIN"/>
    <property type="match status" value="1"/>
</dbReference>
<evidence type="ECO:0000313" key="8">
    <source>
        <dbReference type="Proteomes" id="UP000289152"/>
    </source>
</evidence>
<comment type="similarity">
    <text evidence="1">Belongs to the CCM1 family.</text>
</comment>
<dbReference type="Proteomes" id="UP000289152">
    <property type="component" value="Unassembled WGS sequence"/>
</dbReference>
<accession>A0A4Q1BSS2</accession>
<dbReference type="InterPro" id="IPR011990">
    <property type="entry name" value="TPR-like_helical_dom_sf"/>
</dbReference>
<evidence type="ECO:0000313" key="7">
    <source>
        <dbReference type="EMBL" id="RXK40952.1"/>
    </source>
</evidence>
<feature type="compositionally biased region" description="Polar residues" evidence="6">
    <location>
        <begin position="131"/>
        <end position="144"/>
    </location>
</feature>
<feature type="region of interest" description="Disordered" evidence="6">
    <location>
        <begin position="30"/>
        <end position="167"/>
    </location>
</feature>
<feature type="region of interest" description="Disordered" evidence="6">
    <location>
        <begin position="1"/>
        <end position="20"/>
    </location>
</feature>
<dbReference type="InParanoid" id="A0A4Q1BSS2"/>
<keyword evidence="8" id="KW-1185">Reference proteome</keyword>
<organism evidence="7 8">
    <name type="scientific">Tremella mesenterica</name>
    <name type="common">Jelly fungus</name>
    <dbReference type="NCBI Taxonomy" id="5217"/>
    <lineage>
        <taxon>Eukaryota</taxon>
        <taxon>Fungi</taxon>
        <taxon>Dikarya</taxon>
        <taxon>Basidiomycota</taxon>
        <taxon>Agaricomycotina</taxon>
        <taxon>Tremellomycetes</taxon>
        <taxon>Tremellales</taxon>
        <taxon>Tremellaceae</taxon>
        <taxon>Tremella</taxon>
    </lineage>
</organism>
<protein>
    <recommendedName>
        <fullName evidence="9">Pentacotripeptide-repeat region of PRORP domain-containing protein</fullName>
    </recommendedName>
</protein>
<dbReference type="VEuPathDB" id="FungiDB:TREMEDRAFT_28279"/>